<dbReference type="AlphaFoldDB" id="A0A7Z7NND7"/>
<dbReference type="Proteomes" id="UP000257139">
    <property type="component" value="Chromosome CBM2594_b"/>
</dbReference>
<accession>A0A7Z7NND7</accession>
<dbReference type="EMBL" id="LT978514">
    <property type="protein sequence ID" value="SPC22497.1"/>
    <property type="molecule type" value="Genomic_DNA"/>
</dbReference>
<name>A0A7Z7NND7_9BURK</name>
<keyword evidence="1" id="KW-0732">Signal</keyword>
<feature type="signal peptide" evidence="1">
    <location>
        <begin position="1"/>
        <end position="23"/>
    </location>
</feature>
<dbReference type="PROSITE" id="PS51257">
    <property type="entry name" value="PROKAR_LIPOPROTEIN"/>
    <property type="match status" value="1"/>
</dbReference>
<reference evidence="2 3" key="1">
    <citation type="submission" date="2018-01" db="EMBL/GenBank/DDBJ databases">
        <authorList>
            <person name="Clerissi C."/>
        </authorList>
    </citation>
    <scope>NUCLEOTIDE SEQUENCE [LARGE SCALE GENOMIC DNA]</scope>
    <source>
        <strain evidence="2">Cupriavidus taiwanensis STM 6021</strain>
    </source>
</reference>
<proteinExistence type="predicted"/>
<evidence type="ECO:0000313" key="3">
    <source>
        <dbReference type="Proteomes" id="UP000257139"/>
    </source>
</evidence>
<gene>
    <name evidence="2" type="ORF">CBM2594_B30347</name>
</gene>
<feature type="chain" id="PRO_5030989753" description="Lipoprotein" evidence="1">
    <location>
        <begin position="24"/>
        <end position="69"/>
    </location>
</feature>
<evidence type="ECO:0008006" key="4">
    <source>
        <dbReference type="Google" id="ProtNLM"/>
    </source>
</evidence>
<sequence>MKLRLFFILAVSALAACTSPAQRMANCQAQGISRDTCYQTEQNRQSAINAAAEKQALENAQKANGLKSK</sequence>
<protein>
    <recommendedName>
        <fullName evidence="4">Lipoprotein</fullName>
    </recommendedName>
</protein>
<evidence type="ECO:0000313" key="2">
    <source>
        <dbReference type="EMBL" id="SPC22497.1"/>
    </source>
</evidence>
<organism evidence="2 3">
    <name type="scientific">Cupriavidus taiwanensis</name>
    <dbReference type="NCBI Taxonomy" id="164546"/>
    <lineage>
        <taxon>Bacteria</taxon>
        <taxon>Pseudomonadati</taxon>
        <taxon>Pseudomonadota</taxon>
        <taxon>Betaproteobacteria</taxon>
        <taxon>Burkholderiales</taxon>
        <taxon>Burkholderiaceae</taxon>
        <taxon>Cupriavidus</taxon>
    </lineage>
</organism>
<dbReference type="RefSeq" id="WP_025583270.1">
    <property type="nucleotide sequence ID" value="NZ_LT976860.1"/>
</dbReference>
<evidence type="ECO:0000256" key="1">
    <source>
        <dbReference type="SAM" id="SignalP"/>
    </source>
</evidence>